<dbReference type="PaxDb" id="3880-AES63514"/>
<dbReference type="AlphaFoldDB" id="G7IPP1"/>
<reference evidence="2" key="3">
    <citation type="submission" date="2015-04" db="UniProtKB">
        <authorList>
            <consortium name="EnsemblPlants"/>
        </authorList>
    </citation>
    <scope>IDENTIFICATION</scope>
    <source>
        <strain evidence="2">cv. Jemalong A17</strain>
    </source>
</reference>
<evidence type="ECO:0000313" key="1">
    <source>
        <dbReference type="EMBL" id="AES63514.1"/>
    </source>
</evidence>
<accession>G7IPP1</accession>
<reference evidence="1 3" key="1">
    <citation type="journal article" date="2011" name="Nature">
        <title>The Medicago genome provides insight into the evolution of rhizobial symbioses.</title>
        <authorList>
            <person name="Young N.D."/>
            <person name="Debelle F."/>
            <person name="Oldroyd G.E."/>
            <person name="Geurts R."/>
            <person name="Cannon S.B."/>
            <person name="Udvardi M.K."/>
            <person name="Benedito V.A."/>
            <person name="Mayer K.F."/>
            <person name="Gouzy J."/>
            <person name="Schoof H."/>
            <person name="Van de Peer Y."/>
            <person name="Proost S."/>
            <person name="Cook D.R."/>
            <person name="Meyers B.C."/>
            <person name="Spannagl M."/>
            <person name="Cheung F."/>
            <person name="De Mita S."/>
            <person name="Krishnakumar V."/>
            <person name="Gundlach H."/>
            <person name="Zhou S."/>
            <person name="Mudge J."/>
            <person name="Bharti A.K."/>
            <person name="Murray J.D."/>
            <person name="Naoumkina M.A."/>
            <person name="Rosen B."/>
            <person name="Silverstein K.A."/>
            <person name="Tang H."/>
            <person name="Rombauts S."/>
            <person name="Zhao P.X."/>
            <person name="Zhou P."/>
            <person name="Barbe V."/>
            <person name="Bardou P."/>
            <person name="Bechner M."/>
            <person name="Bellec A."/>
            <person name="Berger A."/>
            <person name="Berges H."/>
            <person name="Bidwell S."/>
            <person name="Bisseling T."/>
            <person name="Choisne N."/>
            <person name="Couloux A."/>
            <person name="Denny R."/>
            <person name="Deshpande S."/>
            <person name="Dai X."/>
            <person name="Doyle J.J."/>
            <person name="Dudez A.M."/>
            <person name="Farmer A.D."/>
            <person name="Fouteau S."/>
            <person name="Franken C."/>
            <person name="Gibelin C."/>
            <person name="Gish J."/>
            <person name="Goldstein S."/>
            <person name="Gonzalez A.J."/>
            <person name="Green P.J."/>
            <person name="Hallab A."/>
            <person name="Hartog M."/>
            <person name="Hua A."/>
            <person name="Humphray S.J."/>
            <person name="Jeong D.H."/>
            <person name="Jing Y."/>
            <person name="Jocker A."/>
            <person name="Kenton S.M."/>
            <person name="Kim D.J."/>
            <person name="Klee K."/>
            <person name="Lai H."/>
            <person name="Lang C."/>
            <person name="Lin S."/>
            <person name="Macmil S.L."/>
            <person name="Magdelenat G."/>
            <person name="Matthews L."/>
            <person name="McCorrison J."/>
            <person name="Monaghan E.L."/>
            <person name="Mun J.H."/>
            <person name="Najar F.Z."/>
            <person name="Nicholson C."/>
            <person name="Noirot C."/>
            <person name="O'Bleness M."/>
            <person name="Paule C.R."/>
            <person name="Poulain J."/>
            <person name="Prion F."/>
            <person name="Qin B."/>
            <person name="Qu C."/>
            <person name="Retzel E.F."/>
            <person name="Riddle C."/>
            <person name="Sallet E."/>
            <person name="Samain S."/>
            <person name="Samson N."/>
            <person name="Sanders I."/>
            <person name="Saurat O."/>
            <person name="Scarpelli C."/>
            <person name="Schiex T."/>
            <person name="Segurens B."/>
            <person name="Severin A.J."/>
            <person name="Sherrier D.J."/>
            <person name="Shi R."/>
            <person name="Sims S."/>
            <person name="Singer S.R."/>
            <person name="Sinharoy S."/>
            <person name="Sterck L."/>
            <person name="Viollet A."/>
            <person name="Wang B.B."/>
            <person name="Wang K."/>
            <person name="Wang M."/>
            <person name="Wang X."/>
            <person name="Warfsmann J."/>
            <person name="Weissenbach J."/>
            <person name="White D.D."/>
            <person name="White J.D."/>
            <person name="Wiley G.B."/>
            <person name="Wincker P."/>
            <person name="Xing Y."/>
            <person name="Yang L."/>
            <person name="Yao Z."/>
            <person name="Ying F."/>
            <person name="Zhai J."/>
            <person name="Zhou L."/>
            <person name="Zuber A."/>
            <person name="Denarie J."/>
            <person name="Dixon R.A."/>
            <person name="May G.D."/>
            <person name="Schwartz D.C."/>
            <person name="Rogers J."/>
            <person name="Quetier F."/>
            <person name="Town C.D."/>
            <person name="Roe B.A."/>
        </authorList>
    </citation>
    <scope>NUCLEOTIDE SEQUENCE [LARGE SCALE GENOMIC DNA]</scope>
    <source>
        <strain evidence="1">A17</strain>
        <strain evidence="2 3">cv. Jemalong A17</strain>
    </source>
</reference>
<evidence type="ECO:0000313" key="2">
    <source>
        <dbReference type="EnsemblPlants" id="AES63514"/>
    </source>
</evidence>
<proteinExistence type="predicted"/>
<organism evidence="1 3">
    <name type="scientific">Medicago truncatula</name>
    <name type="common">Barrel medic</name>
    <name type="synonym">Medicago tribuloides</name>
    <dbReference type="NCBI Taxonomy" id="3880"/>
    <lineage>
        <taxon>Eukaryota</taxon>
        <taxon>Viridiplantae</taxon>
        <taxon>Streptophyta</taxon>
        <taxon>Embryophyta</taxon>
        <taxon>Tracheophyta</taxon>
        <taxon>Spermatophyta</taxon>
        <taxon>Magnoliopsida</taxon>
        <taxon>eudicotyledons</taxon>
        <taxon>Gunneridae</taxon>
        <taxon>Pentapetalae</taxon>
        <taxon>rosids</taxon>
        <taxon>fabids</taxon>
        <taxon>Fabales</taxon>
        <taxon>Fabaceae</taxon>
        <taxon>Papilionoideae</taxon>
        <taxon>50 kb inversion clade</taxon>
        <taxon>NPAAA clade</taxon>
        <taxon>Hologalegina</taxon>
        <taxon>IRL clade</taxon>
        <taxon>Trifolieae</taxon>
        <taxon>Medicago</taxon>
    </lineage>
</organism>
<dbReference type="EnsemblPlants" id="AES63514">
    <property type="protein sequence ID" value="AES63514"/>
    <property type="gene ID" value="MTR_2g009530"/>
</dbReference>
<protein>
    <submittedName>
        <fullName evidence="1 2">Uncharacterized protein</fullName>
    </submittedName>
</protein>
<dbReference type="EMBL" id="CM001218">
    <property type="protein sequence ID" value="AES63514.1"/>
    <property type="molecule type" value="Genomic_DNA"/>
</dbReference>
<name>G7IPP1_MEDTR</name>
<reference evidence="1 3" key="2">
    <citation type="journal article" date="2014" name="BMC Genomics">
        <title>An improved genome release (version Mt4.0) for the model legume Medicago truncatula.</title>
        <authorList>
            <person name="Tang H."/>
            <person name="Krishnakumar V."/>
            <person name="Bidwell S."/>
            <person name="Rosen B."/>
            <person name="Chan A."/>
            <person name="Zhou S."/>
            <person name="Gentzbittel L."/>
            <person name="Childs K.L."/>
            <person name="Yandell M."/>
            <person name="Gundlach H."/>
            <person name="Mayer K.F."/>
            <person name="Schwartz D.C."/>
            <person name="Town C.D."/>
        </authorList>
    </citation>
    <scope>GENOME REANNOTATION</scope>
    <source>
        <strain evidence="2 3">cv. Jemalong A17</strain>
    </source>
</reference>
<dbReference type="Proteomes" id="UP000002051">
    <property type="component" value="Chromosome 2"/>
</dbReference>
<evidence type="ECO:0000313" key="3">
    <source>
        <dbReference type="Proteomes" id="UP000002051"/>
    </source>
</evidence>
<sequence>MQSHTCTTSGSLSFRCDSVLPKAVRSRTTPCPHHPRVLHAHQAGTLHAHQLPLGSSPNHIILGEICSYTICYISDYF</sequence>
<keyword evidence="3" id="KW-1185">Reference proteome</keyword>
<dbReference type="HOGENOM" id="CLU_2641787_0_0_1"/>
<gene>
    <name evidence="1" type="ordered locus">MTR_2g009530</name>
</gene>